<evidence type="ECO:0000256" key="1">
    <source>
        <dbReference type="SAM" id="MobiDB-lite"/>
    </source>
</evidence>
<reference evidence="2 3" key="1">
    <citation type="submission" date="2019-09" db="EMBL/GenBank/DDBJ databases">
        <title>Draft genome of the ectomycorrhizal ascomycete Sphaerosporella brunnea.</title>
        <authorList>
            <consortium name="DOE Joint Genome Institute"/>
            <person name="Benucci G.M."/>
            <person name="Marozzi G."/>
            <person name="Antonielli L."/>
            <person name="Sanchez S."/>
            <person name="Marco P."/>
            <person name="Wang X."/>
            <person name="Falini L.B."/>
            <person name="Barry K."/>
            <person name="Haridas S."/>
            <person name="Lipzen A."/>
            <person name="Labutti K."/>
            <person name="Grigoriev I.V."/>
            <person name="Murat C."/>
            <person name="Martin F."/>
            <person name="Albertini E."/>
            <person name="Donnini D."/>
            <person name="Bonito G."/>
        </authorList>
    </citation>
    <scope>NUCLEOTIDE SEQUENCE [LARGE SCALE GENOMIC DNA]</scope>
    <source>
        <strain evidence="2 3">Sb_GMNB300</strain>
    </source>
</reference>
<feature type="region of interest" description="Disordered" evidence="1">
    <location>
        <begin position="14"/>
        <end position="39"/>
    </location>
</feature>
<sequence>MYIEWSTRLWRPMLLTQQKKPPPPSAPSLPLTSKAAPPDKERNAELLKLVCNDRPDSGTSRDSDCARRHFVWGAKSQSLVDMRIPGESQEDRANENEGISAVEWGNPTCLRYSSYLRTICRSSVPGRLSPFQPADGLACWIRVPRPYEVWASVSITSLFGQPMQAKRHARVDVSDSQCLQRNNDSAGAHVDPRPHAVVLCMKLTSAYYYLSSIVGKQIAQVPRT</sequence>
<organism evidence="2 3">
    <name type="scientific">Sphaerosporella brunnea</name>
    <dbReference type="NCBI Taxonomy" id="1250544"/>
    <lineage>
        <taxon>Eukaryota</taxon>
        <taxon>Fungi</taxon>
        <taxon>Dikarya</taxon>
        <taxon>Ascomycota</taxon>
        <taxon>Pezizomycotina</taxon>
        <taxon>Pezizomycetes</taxon>
        <taxon>Pezizales</taxon>
        <taxon>Pyronemataceae</taxon>
        <taxon>Sphaerosporella</taxon>
    </lineage>
</organism>
<gene>
    <name evidence="2" type="ORF">FN846DRAFT_888443</name>
</gene>
<keyword evidence="3" id="KW-1185">Reference proteome</keyword>
<dbReference type="AlphaFoldDB" id="A0A5J5F363"/>
<comment type="caution">
    <text evidence="2">The sequence shown here is derived from an EMBL/GenBank/DDBJ whole genome shotgun (WGS) entry which is preliminary data.</text>
</comment>
<evidence type="ECO:0000313" key="3">
    <source>
        <dbReference type="Proteomes" id="UP000326924"/>
    </source>
</evidence>
<dbReference type="EMBL" id="VXIS01000046">
    <property type="protein sequence ID" value="KAA8910463.1"/>
    <property type="molecule type" value="Genomic_DNA"/>
</dbReference>
<accession>A0A5J5F363</accession>
<proteinExistence type="predicted"/>
<evidence type="ECO:0000313" key="2">
    <source>
        <dbReference type="EMBL" id="KAA8910463.1"/>
    </source>
</evidence>
<dbReference type="Proteomes" id="UP000326924">
    <property type="component" value="Unassembled WGS sequence"/>
</dbReference>
<dbReference type="InParanoid" id="A0A5J5F363"/>
<protein>
    <submittedName>
        <fullName evidence="2">Uncharacterized protein</fullName>
    </submittedName>
</protein>
<name>A0A5J5F363_9PEZI</name>